<name>A0A1E5P213_9ACTN</name>
<keyword evidence="3" id="KW-1185">Reference proteome</keyword>
<proteinExistence type="predicted"/>
<accession>A0A1E5P213</accession>
<feature type="region of interest" description="Disordered" evidence="1">
    <location>
        <begin position="1"/>
        <end position="27"/>
    </location>
</feature>
<feature type="compositionally biased region" description="Polar residues" evidence="1">
    <location>
        <begin position="1"/>
        <end position="13"/>
    </location>
</feature>
<dbReference type="RefSeq" id="WP_069925475.1">
    <property type="nucleotide sequence ID" value="NZ_MEHI01000001.1"/>
</dbReference>
<gene>
    <name evidence="2" type="ORF">AS594_02680</name>
</gene>
<evidence type="ECO:0000256" key="1">
    <source>
        <dbReference type="SAM" id="MobiDB-lite"/>
    </source>
</evidence>
<evidence type="ECO:0000313" key="2">
    <source>
        <dbReference type="EMBL" id="OEJ23549.1"/>
    </source>
</evidence>
<reference evidence="2 3" key="1">
    <citation type="submission" date="2016-08" db="EMBL/GenBank/DDBJ databases">
        <title>Complete genome sequence of Streptomyces agglomeratus strain 6-3-2, a novel anti-MRSA actinomycete isolated from Wuli of Tebit, China.</title>
        <authorList>
            <person name="Chen X."/>
        </authorList>
    </citation>
    <scope>NUCLEOTIDE SEQUENCE [LARGE SCALE GENOMIC DNA]</scope>
    <source>
        <strain evidence="2 3">6-3-2</strain>
    </source>
</reference>
<protein>
    <submittedName>
        <fullName evidence="2">Uncharacterized protein</fullName>
    </submittedName>
</protein>
<evidence type="ECO:0000313" key="3">
    <source>
        <dbReference type="Proteomes" id="UP000095759"/>
    </source>
</evidence>
<comment type="caution">
    <text evidence="2">The sequence shown here is derived from an EMBL/GenBank/DDBJ whole genome shotgun (WGS) entry which is preliminary data.</text>
</comment>
<dbReference type="Proteomes" id="UP000095759">
    <property type="component" value="Unassembled WGS sequence"/>
</dbReference>
<sequence length="77" mass="8396">MSVSSASEVTCNASVMPRDHDLPSGAGATYASSTRFWTTLPRPSSLHDELLAPLGPAERDQFVQLFTRLLDHHARTS</sequence>
<organism evidence="2 3">
    <name type="scientific">Streptomyces agglomeratus</name>
    <dbReference type="NCBI Taxonomy" id="285458"/>
    <lineage>
        <taxon>Bacteria</taxon>
        <taxon>Bacillati</taxon>
        <taxon>Actinomycetota</taxon>
        <taxon>Actinomycetes</taxon>
        <taxon>Kitasatosporales</taxon>
        <taxon>Streptomycetaceae</taxon>
        <taxon>Streptomyces</taxon>
    </lineage>
</organism>
<dbReference type="AlphaFoldDB" id="A0A1E5P213"/>
<dbReference type="EMBL" id="MEHJ01000001">
    <property type="protein sequence ID" value="OEJ23549.1"/>
    <property type="molecule type" value="Genomic_DNA"/>
</dbReference>